<dbReference type="KEGG" id="hmo:HM1_2735"/>
<dbReference type="EMBL" id="CP000930">
    <property type="protein sequence ID" value="ABZ85264.1"/>
    <property type="molecule type" value="Genomic_DNA"/>
</dbReference>
<proteinExistence type="predicted"/>
<keyword evidence="3" id="KW-1185">Reference proteome</keyword>
<evidence type="ECO:0000313" key="2">
    <source>
        <dbReference type="EMBL" id="ABZ85264.1"/>
    </source>
</evidence>
<organism evidence="2 3">
    <name type="scientific">Heliobacterium modesticaldum (strain ATCC 51547 / Ice1)</name>
    <dbReference type="NCBI Taxonomy" id="498761"/>
    <lineage>
        <taxon>Bacteria</taxon>
        <taxon>Bacillati</taxon>
        <taxon>Bacillota</taxon>
        <taxon>Clostridia</taxon>
        <taxon>Eubacteriales</taxon>
        <taxon>Heliobacteriaceae</taxon>
        <taxon>Heliomicrobium</taxon>
    </lineage>
</organism>
<feature type="compositionally biased region" description="Basic and acidic residues" evidence="1">
    <location>
        <begin position="1"/>
        <end position="11"/>
    </location>
</feature>
<evidence type="ECO:0000256" key="1">
    <source>
        <dbReference type="SAM" id="MobiDB-lite"/>
    </source>
</evidence>
<gene>
    <name evidence="2" type="ORF">HM1_2735</name>
</gene>
<sequence>MGGAAKSERRRQSVKGAMVHMQKSPEVWRPGGAAERAAAEP</sequence>
<reference evidence="2 3" key="1">
    <citation type="journal article" date="2008" name="J. Bacteriol.">
        <title>The genome of Heliobacterium modesticaldum, a phototrophic representative of the Firmicutes containing the simplest photosynthetic apparatus.</title>
        <authorList>
            <person name="Sattley W.M."/>
            <person name="Madigan M.T."/>
            <person name="Swingley W.D."/>
            <person name="Cheung P.C."/>
            <person name="Clocksin K.M."/>
            <person name="Conrad A.L."/>
            <person name="Dejesa L.C."/>
            <person name="Honchak B.M."/>
            <person name="Jung D.O."/>
            <person name="Karbach L.E."/>
            <person name="Kurdoglu A."/>
            <person name="Lahiri S."/>
            <person name="Mastrian S.D."/>
            <person name="Page L.E."/>
            <person name="Taylor H.L."/>
            <person name="Wang Z.T."/>
            <person name="Raymond J."/>
            <person name="Chen M."/>
            <person name="Blankenship R.E."/>
            <person name="Touchman J.W."/>
        </authorList>
    </citation>
    <scope>NUCLEOTIDE SEQUENCE [LARGE SCALE GENOMIC DNA]</scope>
    <source>
        <strain evidence="3">ATCC 51547 / Ice1</strain>
    </source>
</reference>
<evidence type="ECO:0000313" key="3">
    <source>
        <dbReference type="Proteomes" id="UP000008550"/>
    </source>
</evidence>
<accession>B0TBZ1</accession>
<feature type="compositionally biased region" description="Low complexity" evidence="1">
    <location>
        <begin position="29"/>
        <end position="41"/>
    </location>
</feature>
<dbReference type="AlphaFoldDB" id="B0TBZ1"/>
<name>B0TBZ1_HELMI</name>
<feature type="region of interest" description="Disordered" evidence="1">
    <location>
        <begin position="1"/>
        <end position="41"/>
    </location>
</feature>
<dbReference type="HOGENOM" id="CLU_3271021_0_0_9"/>
<protein>
    <submittedName>
        <fullName evidence="2">Uncharacterized protein</fullName>
    </submittedName>
</protein>
<dbReference type="Proteomes" id="UP000008550">
    <property type="component" value="Chromosome"/>
</dbReference>